<organism evidence="9 10">
    <name type="scientific">Deinococcus antarcticus</name>
    <dbReference type="NCBI Taxonomy" id="1298767"/>
    <lineage>
        <taxon>Bacteria</taxon>
        <taxon>Thermotogati</taxon>
        <taxon>Deinococcota</taxon>
        <taxon>Deinococci</taxon>
        <taxon>Deinococcales</taxon>
        <taxon>Deinococcaceae</taxon>
        <taxon>Deinococcus</taxon>
    </lineage>
</organism>
<gene>
    <name evidence="9" type="ORF">ACFOPQ_04375</name>
</gene>
<evidence type="ECO:0000256" key="1">
    <source>
        <dbReference type="ARBA" id="ARBA00011073"/>
    </source>
</evidence>
<evidence type="ECO:0000256" key="7">
    <source>
        <dbReference type="SAM" id="SignalP"/>
    </source>
</evidence>
<protein>
    <submittedName>
        <fullName evidence="9">S8 family serine peptidase</fullName>
    </submittedName>
</protein>
<feature type="domain" description="Peptidase S8/S53" evidence="8">
    <location>
        <begin position="142"/>
        <end position="402"/>
    </location>
</feature>
<sequence length="439" mass="44907">MRKTLPFLSLALLASVGLALKITPIPATPLQPVTSPATPWPELQPVSAPAVPSATLPELTPVQPVPAPLVRSAPLSPAPAPPPPVTTPPVTMPPVTPPPLTTSQSLPAGSPSDPLLPQQWDMSAIRVPQAWPLLKGQPQTPVTVAVLDTGFIPTPELGARLVNGYDFVSNAARAGDGDGRDADARGSGPNAYHAEVVGNIIAAAHDGRGMAGINPQARIVAVRVAGIDGLIDPLDLIDGMRWAAGLSVPGTPVNRYPAKVLNLSLYADFIPLTGCDPRIQKAVDEVSAKGVLVVVGAGNDDADVRGYSPAGCRNVLTVTSVDAAGKRPAYANWGANVNLAAHGGDARQRLTLSSTLAPAGVMTPEAGTSLAAPHVTGVASLIYALRPKLTPAQVKDILTLSAAPFAGGRCDPDPRKTCGKGVLNAEAALKRALASSLGK</sequence>
<evidence type="ECO:0000256" key="3">
    <source>
        <dbReference type="ARBA" id="ARBA00022801"/>
    </source>
</evidence>
<evidence type="ECO:0000313" key="9">
    <source>
        <dbReference type="EMBL" id="MFC3859999.1"/>
    </source>
</evidence>
<dbReference type="EMBL" id="JBHRZF010000042">
    <property type="protein sequence ID" value="MFC3859999.1"/>
    <property type="molecule type" value="Genomic_DNA"/>
</dbReference>
<dbReference type="Gene3D" id="3.40.50.200">
    <property type="entry name" value="Peptidase S8/S53 domain"/>
    <property type="match status" value="1"/>
</dbReference>
<keyword evidence="7" id="KW-0732">Signal</keyword>
<proteinExistence type="inferred from homology"/>
<dbReference type="InterPro" id="IPR000209">
    <property type="entry name" value="Peptidase_S8/S53_dom"/>
</dbReference>
<dbReference type="Pfam" id="PF00082">
    <property type="entry name" value="Peptidase_S8"/>
    <property type="match status" value="1"/>
</dbReference>
<dbReference type="InterPro" id="IPR050131">
    <property type="entry name" value="Peptidase_S8_subtilisin-like"/>
</dbReference>
<evidence type="ECO:0000259" key="8">
    <source>
        <dbReference type="Pfam" id="PF00082"/>
    </source>
</evidence>
<dbReference type="PROSITE" id="PS00138">
    <property type="entry name" value="SUBTILASE_SER"/>
    <property type="match status" value="1"/>
</dbReference>
<dbReference type="InterPro" id="IPR015500">
    <property type="entry name" value="Peptidase_S8_subtilisin-rel"/>
</dbReference>
<reference evidence="10" key="1">
    <citation type="journal article" date="2019" name="Int. J. Syst. Evol. Microbiol.">
        <title>The Global Catalogue of Microorganisms (GCM) 10K type strain sequencing project: providing services to taxonomists for standard genome sequencing and annotation.</title>
        <authorList>
            <consortium name="The Broad Institute Genomics Platform"/>
            <consortium name="The Broad Institute Genome Sequencing Center for Infectious Disease"/>
            <person name="Wu L."/>
            <person name="Ma J."/>
        </authorList>
    </citation>
    <scope>NUCLEOTIDE SEQUENCE [LARGE SCALE GENOMIC DNA]</scope>
    <source>
        <strain evidence="10">CCTCC AB 2013263</strain>
    </source>
</reference>
<dbReference type="InterPro" id="IPR036852">
    <property type="entry name" value="Peptidase_S8/S53_dom_sf"/>
</dbReference>
<dbReference type="PROSITE" id="PS51892">
    <property type="entry name" value="SUBTILASE"/>
    <property type="match status" value="1"/>
</dbReference>
<dbReference type="PANTHER" id="PTHR43806:SF11">
    <property type="entry name" value="CEREVISIN-RELATED"/>
    <property type="match status" value="1"/>
</dbReference>
<dbReference type="RefSeq" id="WP_380076151.1">
    <property type="nucleotide sequence ID" value="NZ_JBHRZF010000042.1"/>
</dbReference>
<evidence type="ECO:0000313" key="10">
    <source>
        <dbReference type="Proteomes" id="UP001595748"/>
    </source>
</evidence>
<accession>A0ABV8A3J2</accession>
<evidence type="ECO:0000256" key="6">
    <source>
        <dbReference type="SAM" id="MobiDB-lite"/>
    </source>
</evidence>
<dbReference type="Proteomes" id="UP001595748">
    <property type="component" value="Unassembled WGS sequence"/>
</dbReference>
<keyword evidence="4 5" id="KW-0720">Serine protease</keyword>
<feature type="active site" description="Charge relay system" evidence="5">
    <location>
        <position position="148"/>
    </location>
</feature>
<feature type="active site" description="Charge relay system" evidence="5">
    <location>
        <position position="193"/>
    </location>
</feature>
<evidence type="ECO:0000256" key="2">
    <source>
        <dbReference type="ARBA" id="ARBA00022670"/>
    </source>
</evidence>
<feature type="region of interest" description="Disordered" evidence="6">
    <location>
        <begin position="67"/>
        <end position="111"/>
    </location>
</feature>
<keyword evidence="3 5" id="KW-0378">Hydrolase</keyword>
<dbReference type="InterPro" id="IPR023828">
    <property type="entry name" value="Peptidase_S8_Ser-AS"/>
</dbReference>
<name>A0ABV8A3J2_9DEIO</name>
<dbReference type="SUPFAM" id="SSF52743">
    <property type="entry name" value="Subtilisin-like"/>
    <property type="match status" value="1"/>
</dbReference>
<keyword evidence="10" id="KW-1185">Reference proteome</keyword>
<feature type="compositionally biased region" description="Pro residues" evidence="6">
    <location>
        <begin position="76"/>
        <end position="100"/>
    </location>
</feature>
<feature type="chain" id="PRO_5045573458" evidence="7">
    <location>
        <begin position="28"/>
        <end position="439"/>
    </location>
</feature>
<dbReference type="PRINTS" id="PR00723">
    <property type="entry name" value="SUBTILISIN"/>
</dbReference>
<feature type="active site" description="Charge relay system" evidence="5">
    <location>
        <position position="369"/>
    </location>
</feature>
<comment type="similarity">
    <text evidence="1 5">Belongs to the peptidase S8 family.</text>
</comment>
<evidence type="ECO:0000256" key="5">
    <source>
        <dbReference type="PROSITE-ProRule" id="PRU01240"/>
    </source>
</evidence>
<keyword evidence="2 5" id="KW-0645">Protease</keyword>
<dbReference type="PANTHER" id="PTHR43806">
    <property type="entry name" value="PEPTIDASE S8"/>
    <property type="match status" value="1"/>
</dbReference>
<comment type="caution">
    <text evidence="9">The sequence shown here is derived from an EMBL/GenBank/DDBJ whole genome shotgun (WGS) entry which is preliminary data.</text>
</comment>
<feature type="signal peptide" evidence="7">
    <location>
        <begin position="1"/>
        <end position="27"/>
    </location>
</feature>
<evidence type="ECO:0000256" key="4">
    <source>
        <dbReference type="ARBA" id="ARBA00022825"/>
    </source>
</evidence>